<evidence type="ECO:0000313" key="2">
    <source>
        <dbReference type="RefSeq" id="XP_014675149.1"/>
    </source>
</evidence>
<keyword evidence="1" id="KW-1185">Reference proteome</keyword>
<dbReference type="Gene3D" id="3.40.50.2000">
    <property type="entry name" value="Glycogen Phosphorylase B"/>
    <property type="match status" value="2"/>
</dbReference>
<dbReference type="SUPFAM" id="SSF53756">
    <property type="entry name" value="UDP-Glycosyltransferase/glycogen phosphorylase"/>
    <property type="match status" value="1"/>
</dbReference>
<gene>
    <name evidence="2" type="primary">LOC106815232</name>
</gene>
<dbReference type="PANTHER" id="PTHR46660:SF2">
    <property type="entry name" value="GLYCOSYLTRANSFERASE 1 DOMAIN-CONTAINING PROTEIN 1"/>
    <property type="match status" value="1"/>
</dbReference>
<reference evidence="2" key="1">
    <citation type="submission" date="2025-08" db="UniProtKB">
        <authorList>
            <consortium name="RefSeq"/>
        </authorList>
    </citation>
    <scope>IDENTIFICATION</scope>
</reference>
<protein>
    <submittedName>
        <fullName evidence="2">Glycosyltransferase 1 domain-containing protein 1-like</fullName>
    </submittedName>
</protein>
<organism evidence="1 2">
    <name type="scientific">Priapulus caudatus</name>
    <name type="common">Priapulid worm</name>
    <dbReference type="NCBI Taxonomy" id="37621"/>
    <lineage>
        <taxon>Eukaryota</taxon>
        <taxon>Metazoa</taxon>
        <taxon>Ecdysozoa</taxon>
        <taxon>Scalidophora</taxon>
        <taxon>Priapulida</taxon>
        <taxon>Priapulimorpha</taxon>
        <taxon>Priapulimorphida</taxon>
        <taxon>Priapulidae</taxon>
        <taxon>Priapulus</taxon>
    </lineage>
</organism>
<dbReference type="GeneID" id="106815232"/>
<name>A0ABM1ESH8_PRICU</name>
<dbReference type="PANTHER" id="PTHR46660">
    <property type="match status" value="1"/>
</dbReference>
<evidence type="ECO:0000313" key="1">
    <source>
        <dbReference type="Proteomes" id="UP000695022"/>
    </source>
</evidence>
<proteinExistence type="predicted"/>
<sequence>MATDPETNYPLAILVLSPLKSFTGNLITAERIRKYFRNHRIFGFVKDPREFATLEAFHGFLELYQVATVIAIHAIHCGKLLQDCPVPYAVIFGGTDVNHGGVNADCFPMMTDVVINARKLVAFTDLMARQVLELWPDDISTDKIEVIPQGVKLNPSELFSISAHLKLVFSVTCEKPEIYMLVAGVRPVKDPLYLAEAFSDWHCSVNSKAYLVIVGPPLDEDYLNQFQAVVSRLPGVLFIPGLQHSDMQAAIRDSHALINSSRSEGQSVAILEVSPLTCNNHTLHLKPLRWLNW</sequence>
<dbReference type="Proteomes" id="UP000695022">
    <property type="component" value="Unplaced"/>
</dbReference>
<accession>A0ABM1ESH8</accession>
<dbReference type="InterPro" id="IPR052622">
    <property type="entry name" value="Glycosyltransferase_G1"/>
</dbReference>
<dbReference type="RefSeq" id="XP_014675149.1">
    <property type="nucleotide sequence ID" value="XM_014819663.1"/>
</dbReference>